<dbReference type="InterPro" id="IPR000436">
    <property type="entry name" value="Sushi_SCR_CCP_dom"/>
</dbReference>
<evidence type="ECO:0000256" key="8">
    <source>
        <dbReference type="ARBA" id="ARBA00023136"/>
    </source>
</evidence>
<dbReference type="GO" id="GO:0007154">
    <property type="term" value="P:cell communication"/>
    <property type="evidence" value="ECO:0007669"/>
    <property type="project" value="InterPro"/>
</dbReference>
<evidence type="ECO:0000256" key="11">
    <source>
        <dbReference type="PROSITE-ProRule" id="PRU00302"/>
    </source>
</evidence>
<feature type="compositionally biased region" description="Low complexity" evidence="12">
    <location>
        <begin position="1244"/>
        <end position="1323"/>
    </location>
</feature>
<dbReference type="EMBL" id="MRZV01000383">
    <property type="protein sequence ID" value="PIK51217.1"/>
    <property type="molecule type" value="Genomic_DNA"/>
</dbReference>
<name>A0A2G8KT95_STIJA</name>
<dbReference type="InterPro" id="IPR036055">
    <property type="entry name" value="LDL_receptor-like_sf"/>
</dbReference>
<feature type="compositionally biased region" description="Low complexity" evidence="12">
    <location>
        <begin position="1856"/>
        <end position="1878"/>
    </location>
</feature>
<feature type="compositionally biased region" description="Low complexity" evidence="12">
    <location>
        <begin position="870"/>
        <end position="926"/>
    </location>
</feature>
<dbReference type="PROSITE" id="PS01209">
    <property type="entry name" value="LDLRA_1"/>
    <property type="match status" value="1"/>
</dbReference>
<evidence type="ECO:0000256" key="2">
    <source>
        <dbReference type="ARBA" id="ARBA00004308"/>
    </source>
</evidence>
<keyword evidence="7" id="KW-1133">Transmembrane helix</keyword>
<feature type="compositionally biased region" description="Polar residues" evidence="12">
    <location>
        <begin position="1229"/>
        <end position="1243"/>
    </location>
</feature>
<dbReference type="PANTHER" id="PTHR24270">
    <property type="entry name" value="LOW-DENSITY LIPOPROTEIN RECEPTOR-RELATED"/>
    <property type="match status" value="1"/>
</dbReference>
<dbReference type="OrthoDB" id="4405280at2759"/>
<dbReference type="PRINTS" id="PR00261">
    <property type="entry name" value="LDLRECEPTOR"/>
</dbReference>
<evidence type="ECO:0000256" key="1">
    <source>
        <dbReference type="ARBA" id="ARBA00004167"/>
    </source>
</evidence>
<feature type="region of interest" description="Disordered" evidence="12">
    <location>
        <begin position="1853"/>
        <end position="1885"/>
    </location>
</feature>
<dbReference type="InterPro" id="IPR023415">
    <property type="entry name" value="LDLR_class-A_CS"/>
</dbReference>
<dbReference type="PROSITE" id="PS01187">
    <property type="entry name" value="EGF_CA"/>
    <property type="match status" value="1"/>
</dbReference>
<dbReference type="InterPro" id="IPR038081">
    <property type="entry name" value="CalX-like_sf"/>
</dbReference>
<dbReference type="Gene3D" id="2.60.40.2030">
    <property type="match status" value="3"/>
</dbReference>
<feature type="compositionally biased region" description="Polar residues" evidence="12">
    <location>
        <begin position="1419"/>
        <end position="1433"/>
    </location>
</feature>
<dbReference type="InterPro" id="IPR003886">
    <property type="entry name" value="NIDO_dom"/>
</dbReference>
<feature type="compositionally biased region" description="Low complexity" evidence="12">
    <location>
        <begin position="1339"/>
        <end position="1418"/>
    </location>
</feature>
<evidence type="ECO:0000256" key="7">
    <source>
        <dbReference type="ARBA" id="ARBA00022989"/>
    </source>
</evidence>
<evidence type="ECO:0000256" key="3">
    <source>
        <dbReference type="ARBA" id="ARBA00022692"/>
    </source>
</evidence>
<dbReference type="SUPFAM" id="SSF57424">
    <property type="entry name" value="LDL receptor-like module"/>
    <property type="match status" value="2"/>
</dbReference>
<evidence type="ECO:0000256" key="4">
    <source>
        <dbReference type="ARBA" id="ARBA00022729"/>
    </source>
</evidence>
<reference evidence="14 15" key="1">
    <citation type="journal article" date="2017" name="PLoS Biol.">
        <title>The sea cucumber genome provides insights into morphological evolution and visceral regeneration.</title>
        <authorList>
            <person name="Zhang X."/>
            <person name="Sun L."/>
            <person name="Yuan J."/>
            <person name="Sun Y."/>
            <person name="Gao Y."/>
            <person name="Zhang L."/>
            <person name="Li S."/>
            <person name="Dai H."/>
            <person name="Hamel J.F."/>
            <person name="Liu C."/>
            <person name="Yu Y."/>
            <person name="Liu S."/>
            <person name="Lin W."/>
            <person name="Guo K."/>
            <person name="Jin S."/>
            <person name="Xu P."/>
            <person name="Storey K.B."/>
            <person name="Huan P."/>
            <person name="Zhang T."/>
            <person name="Zhou Y."/>
            <person name="Zhang J."/>
            <person name="Lin C."/>
            <person name="Li X."/>
            <person name="Xing L."/>
            <person name="Huo D."/>
            <person name="Sun M."/>
            <person name="Wang L."/>
            <person name="Mercier A."/>
            <person name="Li F."/>
            <person name="Yang H."/>
            <person name="Xiang J."/>
        </authorList>
    </citation>
    <scope>NUCLEOTIDE SEQUENCE [LARGE SCALE GENOMIC DNA]</scope>
    <source>
        <strain evidence="14">Shaxun</strain>
        <tissue evidence="14">Muscle</tissue>
    </source>
</reference>
<feature type="region of interest" description="Disordered" evidence="12">
    <location>
        <begin position="951"/>
        <end position="1652"/>
    </location>
</feature>
<feature type="compositionally biased region" description="Polar residues" evidence="12">
    <location>
        <begin position="1027"/>
        <end position="1048"/>
    </location>
</feature>
<comment type="subcellular location">
    <subcellularLocation>
        <location evidence="2">Endomembrane system</location>
    </subcellularLocation>
    <subcellularLocation>
        <location evidence="1">Membrane</location>
        <topology evidence="1">Single-pass membrane protein</topology>
    </subcellularLocation>
</comment>
<dbReference type="SUPFAM" id="SSF57535">
    <property type="entry name" value="Complement control module/SCR domain"/>
    <property type="match status" value="1"/>
</dbReference>
<feature type="domain" description="Sushi" evidence="13">
    <location>
        <begin position="2059"/>
        <end position="2117"/>
    </location>
</feature>
<proteinExistence type="predicted"/>
<feature type="compositionally biased region" description="Low complexity" evidence="12">
    <location>
        <begin position="1434"/>
        <end position="1537"/>
    </location>
</feature>
<dbReference type="Pfam" id="PF00084">
    <property type="entry name" value="Sushi"/>
    <property type="match status" value="1"/>
</dbReference>
<dbReference type="InterPro" id="IPR035976">
    <property type="entry name" value="Sushi/SCR/CCP_sf"/>
</dbReference>
<dbReference type="CDD" id="cd00033">
    <property type="entry name" value="CCP"/>
    <property type="match status" value="1"/>
</dbReference>
<accession>A0A2G8KT95</accession>
<dbReference type="SMART" id="SM00539">
    <property type="entry name" value="NIDO"/>
    <property type="match status" value="1"/>
</dbReference>
<feature type="compositionally biased region" description="Polar residues" evidence="12">
    <location>
        <begin position="1812"/>
        <end position="1831"/>
    </location>
</feature>
<feature type="compositionally biased region" description="Low complexity" evidence="12">
    <location>
        <begin position="1553"/>
        <end position="1619"/>
    </location>
</feature>
<keyword evidence="3" id="KW-0812">Transmembrane</keyword>
<gene>
    <name evidence="14" type="ORF">BSL78_11877</name>
</gene>
<evidence type="ECO:0000256" key="9">
    <source>
        <dbReference type="ARBA" id="ARBA00023157"/>
    </source>
</evidence>
<feature type="non-terminal residue" evidence="14">
    <location>
        <position position="1"/>
    </location>
</feature>
<feature type="disulfide bond" evidence="10">
    <location>
        <begin position="1919"/>
        <end position="1931"/>
    </location>
</feature>
<dbReference type="Gene3D" id="2.10.70.10">
    <property type="entry name" value="Complement Module, domain 1"/>
    <property type="match status" value="1"/>
</dbReference>
<evidence type="ECO:0000313" key="15">
    <source>
        <dbReference type="Proteomes" id="UP000230750"/>
    </source>
</evidence>
<feature type="region of interest" description="Disordered" evidence="12">
    <location>
        <begin position="870"/>
        <end position="934"/>
    </location>
</feature>
<feature type="compositionally biased region" description="Low complexity" evidence="12">
    <location>
        <begin position="951"/>
        <end position="1026"/>
    </location>
</feature>
<dbReference type="GO" id="GO:0016192">
    <property type="term" value="P:vesicle-mediated transport"/>
    <property type="evidence" value="ECO:0007669"/>
    <property type="project" value="UniProtKB-ARBA"/>
</dbReference>
<keyword evidence="15" id="KW-1185">Reference proteome</keyword>
<comment type="caution">
    <text evidence="14">The sequence shown here is derived from an EMBL/GenBank/DDBJ whole genome shotgun (WGS) entry which is preliminary data.</text>
</comment>
<evidence type="ECO:0000256" key="5">
    <source>
        <dbReference type="ARBA" id="ARBA00022737"/>
    </source>
</evidence>
<dbReference type="CDD" id="cd00112">
    <property type="entry name" value="LDLa"/>
    <property type="match status" value="2"/>
</dbReference>
<dbReference type="PROSITE" id="PS50068">
    <property type="entry name" value="LDLRA_2"/>
    <property type="match status" value="2"/>
</dbReference>
<dbReference type="GO" id="GO:0005886">
    <property type="term" value="C:plasma membrane"/>
    <property type="evidence" value="ECO:0007669"/>
    <property type="project" value="TreeGrafter"/>
</dbReference>
<feature type="compositionally biased region" description="Low complexity" evidence="12">
    <location>
        <begin position="1049"/>
        <end position="1108"/>
    </location>
</feature>
<keyword evidence="4" id="KW-0732">Signal</keyword>
<evidence type="ECO:0000256" key="10">
    <source>
        <dbReference type="PROSITE-ProRule" id="PRU00124"/>
    </source>
</evidence>
<dbReference type="GO" id="GO:0005509">
    <property type="term" value="F:calcium ion binding"/>
    <property type="evidence" value="ECO:0007669"/>
    <property type="project" value="InterPro"/>
</dbReference>
<dbReference type="GO" id="GO:0007160">
    <property type="term" value="P:cell-matrix adhesion"/>
    <property type="evidence" value="ECO:0007669"/>
    <property type="project" value="InterPro"/>
</dbReference>
<keyword evidence="9 10" id="KW-1015">Disulfide bond</keyword>
<dbReference type="InterPro" id="IPR050685">
    <property type="entry name" value="LDLR"/>
</dbReference>
<dbReference type="Pfam" id="PF00057">
    <property type="entry name" value="Ldl_recept_a"/>
    <property type="match status" value="1"/>
</dbReference>
<feature type="compositionally biased region" description="Low complexity" evidence="12">
    <location>
        <begin position="1161"/>
        <end position="1228"/>
    </location>
</feature>
<dbReference type="Pfam" id="PF06119">
    <property type="entry name" value="NIDO"/>
    <property type="match status" value="1"/>
</dbReference>
<dbReference type="GO" id="GO:0012505">
    <property type="term" value="C:endomembrane system"/>
    <property type="evidence" value="ECO:0007669"/>
    <property type="project" value="UniProtKB-SubCell"/>
</dbReference>
<dbReference type="InterPro" id="IPR018097">
    <property type="entry name" value="EGF_Ca-bd_CS"/>
</dbReference>
<dbReference type="STRING" id="307972.A0A2G8KT95"/>
<evidence type="ECO:0000313" key="14">
    <source>
        <dbReference type="EMBL" id="PIK51217.1"/>
    </source>
</evidence>
<feature type="compositionally biased region" description="Polar residues" evidence="12">
    <location>
        <begin position="1538"/>
        <end position="1552"/>
    </location>
</feature>
<evidence type="ECO:0000259" key="13">
    <source>
        <dbReference type="PROSITE" id="PS50923"/>
    </source>
</evidence>
<dbReference type="PROSITE" id="PS50923">
    <property type="entry name" value="SUSHI"/>
    <property type="match status" value="1"/>
</dbReference>
<evidence type="ECO:0000256" key="12">
    <source>
        <dbReference type="SAM" id="MobiDB-lite"/>
    </source>
</evidence>
<dbReference type="SUPFAM" id="SSF141072">
    <property type="entry name" value="CalX-like"/>
    <property type="match status" value="4"/>
</dbReference>
<dbReference type="InterPro" id="IPR003644">
    <property type="entry name" value="Calx_beta"/>
</dbReference>
<keyword evidence="5" id="KW-0677">Repeat</keyword>
<keyword evidence="6" id="KW-0106">Calcium</keyword>
<dbReference type="SMART" id="SM00192">
    <property type="entry name" value="LDLa"/>
    <property type="match status" value="2"/>
</dbReference>
<dbReference type="Gene3D" id="2.10.25.10">
    <property type="entry name" value="Laminin"/>
    <property type="match status" value="1"/>
</dbReference>
<dbReference type="Proteomes" id="UP000230750">
    <property type="component" value="Unassembled WGS sequence"/>
</dbReference>
<dbReference type="Pfam" id="PF03160">
    <property type="entry name" value="Calx-beta"/>
    <property type="match status" value="3"/>
</dbReference>
<keyword evidence="11" id="KW-0768">Sushi</keyword>
<dbReference type="InterPro" id="IPR002172">
    <property type="entry name" value="LDrepeatLR_classA_rpt"/>
</dbReference>
<evidence type="ECO:0000256" key="6">
    <source>
        <dbReference type="ARBA" id="ARBA00022837"/>
    </source>
</evidence>
<comment type="caution">
    <text evidence="11">Lacks conserved residue(s) required for the propagation of feature annotation.</text>
</comment>
<feature type="compositionally biased region" description="Polar residues" evidence="12">
    <location>
        <begin position="1324"/>
        <end position="1338"/>
    </location>
</feature>
<keyword evidence="8" id="KW-0472">Membrane</keyword>
<feature type="compositionally biased region" description="Polar residues" evidence="12">
    <location>
        <begin position="1620"/>
        <end position="1650"/>
    </location>
</feature>
<organism evidence="14 15">
    <name type="scientific">Stichopus japonicus</name>
    <name type="common">Sea cucumber</name>
    <dbReference type="NCBI Taxonomy" id="307972"/>
    <lineage>
        <taxon>Eukaryota</taxon>
        <taxon>Metazoa</taxon>
        <taxon>Echinodermata</taxon>
        <taxon>Eleutherozoa</taxon>
        <taxon>Echinozoa</taxon>
        <taxon>Holothuroidea</taxon>
        <taxon>Aspidochirotacea</taxon>
        <taxon>Aspidochirotida</taxon>
        <taxon>Stichopodidae</taxon>
        <taxon>Apostichopus</taxon>
    </lineage>
</organism>
<protein>
    <recommendedName>
        <fullName evidence="13">Sushi domain-containing protein</fullName>
    </recommendedName>
</protein>
<feature type="compositionally biased region" description="Polar residues" evidence="12">
    <location>
        <begin position="1109"/>
        <end position="1160"/>
    </location>
</feature>
<feature type="region of interest" description="Disordered" evidence="12">
    <location>
        <begin position="1674"/>
        <end position="1698"/>
    </location>
</feature>
<dbReference type="SMART" id="SM00032">
    <property type="entry name" value="CCP"/>
    <property type="match status" value="3"/>
</dbReference>
<feature type="disulfide bond" evidence="10">
    <location>
        <begin position="1926"/>
        <end position="1944"/>
    </location>
</feature>
<feature type="region of interest" description="Disordered" evidence="12">
    <location>
        <begin position="1811"/>
        <end position="1831"/>
    </location>
</feature>
<sequence>FSITSGDVFANEADGEVTFIVTASSSVTNGDINIVYCGNLQQSDFDGLLPTTMTFTGSTSETFTVTITEDGIAEDTESFHIIIDSVQDISGGQSLSIGTPKFAVLEVRDNDGEVSFVDATYFASAASTSVDIFVQASYPVNAATIVTLSVVDLMLGSCTLPTGLTDGDPVVCTISMGSQYATCTVSYSSDGCFGLDLMSAVGDPGTQEISTTSASTTVTPPAAGSEISFAQSSIFVNEGVGTVDVVVVLSTATIAETNVESIVLSLTAPGGETILEPMTTTIHIIDDDTAVNIDVMTSMNAMTVNENVGCFTIGLEASAVSECPYMGSYSVCGGTATPNQDIYTSGIYQLPTASTSQQIKFCLNDDSFQEGPETAYVAITAPSPYGSTLQRLAEITIADNEATGGDLVGISFTGGLATGTVDETGTTTAEIEVAVLTSFVGSVTLAYGPGDLTATADFTISTLTLLFDGIITTATATVTAVDDAVAEAEFETIEIYVLTSDNPVDELSSTVTLSVTDNDIELNLFPSTVLAGEGGVVYFVLALDKPSLAAYSNVISAVDLSTSTADYSAITSVDIAIGDRFVDFQFVLVDGDTTEITEFVEIVASAGGVSTTATVTVYDESNFGSKDALLLASQYAVLEGVSSFNMNFITVGNIAGSIAFDLGTSSALLGTDFILNPPAPGSAGVPGIGISAIIINDDKVEQASTEQFMVSFTSDDVFPQMSADVTIFDDDSQVTVDCNTAIVYSCEDDGVAFVEFAYQITASGGLMIDLGVLYADGTAEQTIDFDVIESSIVIDEITSSGVVTATVSIISDLEQEPDEEFYVYVEHNSYQTSTTATCTVIILDDDELASTTVVASTTAPVSTTFLGSTTDTATTTDRPTTTDLVTTTNPPTTTTDLGTTTHIGSTTKQQTTTDRGTTTDQVTTTGNPSTTPEITTTHIASTTIELTTTNRPTTTESVTTTEQPTTTMQTSTTMQPTTTDTPSTTGGVTTTNEPTTTVPQSTTDQISTTVPGTTTEAVTTTQLSTTEPVSTTNKPTTTVPQSTTDQISTTVPGTTTEAVTTTQLSTTEPGTTSVLPTTTDTLSTTVETTTESLTTTNMPSTTNPQSTSEQITTTDAPSTTGLPSTTKPDTTTELPSTTVQGTTTEQPSTTPLHTSTQVPSTTDVSSTTNPETTTELDTTTAEASTTERQTTSVLPSTTGVLSTTNPLTTTDMPSTTTDHSTTNIQTTTEHPTSSLMPSTTRIPSTTHETTTDSISTTDASSTTNPGTTTELDTTTTEASTTERQTTSVLPSTTGVLSTTNPLTTTDMPSTTTDHSTTNIQTTTEHSTSSLMPSTTRIPSTTHETTTDSISTTDASSTTNPGTTTELDTTTTEASTTERQTTSVLPSTTGVLSTTNPLTTTDMPSTTTDHSTTNIQTTTEHSTSSLMPSTTRIPSTTHETTTDSISTTDKASTTVSQGTSVPPTSTFDPSTTLLPTTTVRGTTTESLTTTTEASTTERQTTSVLPSTTGVLSTTNPLTTTDMPSTTTDHSTTNIQTTTEHSTSSLMPSTTRIPSTTHETTTDSISTTDKASTTVSQGTSVPPTSTFDPSTTLLPTTTVRGTTTESFTTTPNPTSTQFTTTAGVSTTDLLTTSEAPSTTAHSSTTEGDTSTMLSSTEVLSTTAATTTEVTTTMEVSSTMFSTTDSPTSSVAPSSSAAAETTTFIPSTTQVASTTDRTTTESVTTTMEVSSTMFTTTDSPTSTVVTSRPIEISTSFSSTEAGSTSKVFPSNFASSTTDVSSTDVHTSTFVSSTLISTTPVRSTTVITPVTEFTTSDAPGTTSGAPTTNVVSTGTAPTTGIEASTGISEASAISTVTGRPSSTQSVSPSASASATGMAATSTLPAGSTPQATVTTMMATTPGGEATTARGEETTTAEECLTECLDGGYLCNCGPCISSTQVCDLITDCFDGEDEALPNCPSCLLVPFDNAEIIQTGDLHGQTTIYSCLNGFSLASGEVTFSFVCDSGILISTTPGPIPMCISSCGVTNFQCVTSGNCIPSANICDGLNHCTDGSDEAFAVCASICAPIAPPTNGEEVSPQARYLDGEAATFSCLPTFTLFGSATITCQSGVFQADPPQCFASCSSLTGAFPNTQLISENLLHSGQVVFACNSGFSLATGQTSFSFTCNDGLWNFDTPGLLPSCTAITGECATCGLNEECVNSACQCSTGYERVGTDCSDINECLTTSCPLPTEACFNTLGSFLCRAVTQIFYEYGTAANSFEVRNFFNLGIITDPCISPFVPIPSGLPIGSQIYEYLYYTCNGVVAYGDAVLQTTFPTPTDFNGNEAVAKSAVFWTVADFSSRGQMFQQMTWFWLTLDHKSGRSIKKLLTINTPRSWALIITWVGVPQPVDDAILFPNRVNTFQAIISMNGLQTYIIQLYQEGSLQWSVPDLLNPNLVIGFTDGMGTFQNAHTDPTIFPTNYRNLRLTKGLATLKPWSVDFLDWTESYGGTGAKAECRARYFSDQANFDATVLLNAPLCPCTLTANDQLLSTAEDLRQICLGEIVGVQPLDNCLQQLTPTVTADAQYGSYCYYDTNNNLVPGFSTSVWTSSYVQRWLNTIIGDPTITQNWQVTKLHSSVIQQLLRTGKVSLMFILVSKLHSSVMQQSLRTDKRRIFCSDTIAVEMRIQRRLAVVCMRADVQY</sequence>
<dbReference type="Gene3D" id="4.10.400.10">
    <property type="entry name" value="Low-density Lipoprotein Receptor"/>
    <property type="match status" value="2"/>
</dbReference>